<feature type="transmembrane region" description="Helical" evidence="1">
    <location>
        <begin position="337"/>
        <end position="358"/>
    </location>
</feature>
<dbReference type="PANTHER" id="PTHR34990">
    <property type="entry name" value="UDP-2,3-DIACYLGLUCOSAMINE HYDROLASE-RELATED"/>
    <property type="match status" value="1"/>
</dbReference>
<proteinExistence type="predicted"/>
<keyword evidence="1" id="KW-1133">Transmembrane helix</keyword>
<name>A0ABZ2KET4_9BACT</name>
<gene>
    <name evidence="2" type="ORF">LZC95_09630</name>
</gene>
<evidence type="ECO:0000256" key="1">
    <source>
        <dbReference type="SAM" id="Phobius"/>
    </source>
</evidence>
<dbReference type="InterPro" id="IPR043461">
    <property type="entry name" value="LpxH-like"/>
</dbReference>
<dbReference type="EMBL" id="CP089982">
    <property type="protein sequence ID" value="WXA97094.1"/>
    <property type="molecule type" value="Genomic_DNA"/>
</dbReference>
<accession>A0ABZ2KET4</accession>
<dbReference type="PANTHER" id="PTHR34990:SF2">
    <property type="entry name" value="BLL8164 PROTEIN"/>
    <property type="match status" value="1"/>
</dbReference>
<keyword evidence="1" id="KW-0472">Membrane</keyword>
<keyword evidence="1" id="KW-0812">Transmembrane</keyword>
<dbReference type="InterPro" id="IPR029052">
    <property type="entry name" value="Metallo-depent_PP-like"/>
</dbReference>
<evidence type="ECO:0000313" key="3">
    <source>
        <dbReference type="Proteomes" id="UP001379533"/>
    </source>
</evidence>
<keyword evidence="3" id="KW-1185">Reference proteome</keyword>
<evidence type="ECO:0008006" key="4">
    <source>
        <dbReference type="Google" id="ProtNLM"/>
    </source>
</evidence>
<dbReference type="Proteomes" id="UP001379533">
    <property type="component" value="Chromosome"/>
</dbReference>
<dbReference type="SUPFAM" id="SSF56300">
    <property type="entry name" value="Metallo-dependent phosphatases"/>
    <property type="match status" value="1"/>
</dbReference>
<dbReference type="RefSeq" id="WP_394847710.1">
    <property type="nucleotide sequence ID" value="NZ_CP089982.1"/>
</dbReference>
<evidence type="ECO:0000313" key="2">
    <source>
        <dbReference type="EMBL" id="WXA97094.1"/>
    </source>
</evidence>
<organism evidence="2 3">
    <name type="scientific">Pendulispora brunnea</name>
    <dbReference type="NCBI Taxonomy" id="2905690"/>
    <lineage>
        <taxon>Bacteria</taxon>
        <taxon>Pseudomonadati</taxon>
        <taxon>Myxococcota</taxon>
        <taxon>Myxococcia</taxon>
        <taxon>Myxococcales</taxon>
        <taxon>Sorangiineae</taxon>
        <taxon>Pendulisporaceae</taxon>
        <taxon>Pendulispora</taxon>
    </lineage>
</organism>
<protein>
    <recommendedName>
        <fullName evidence="4">Calcineurin-like phosphoesterase domain-containing protein</fullName>
    </recommendedName>
</protein>
<sequence length="491" mass="54385">MSTATPLSSRGSNESLLVLSDVHLGSDLHDQAQTTGFGRRSKQVDDDLVRLLEHYRRTPPLGERWRLVIAGDFIDFIGMSLPPPVDELTTEPSEEELAHGLGNAEDHARIKMRRVGERHVEVFTALAAFVADGHKLTIVHGNHDVEFHWDAVKEEFKKILAASAPPGTHETTFLARVEFNPWFFYVPDLAYIEHGHMYDPFCATSHVMAPLSPLDPRRIARGFCDVLLRFVVRPTKGLPEYGHENLGIVDYVKFGVGLGLGGMVKLGLRFFRAVCELFRLRRGYFTEAAETLRKEHERRVALFGEKMRIGTDRLRALAALQVKPVTSSIRGIMASVLLDRIALAMAGTVALLGVGYFLGVKSGHAAYGAGLVLGTWVCTHLYLSRQRKVDPAEELVDRAAKLARLFPAAFVVMGHTHIPTEVPVQDGVTYINLGSWAEDEEVAASEKHAAYQAARTHLVIHPRESGTEAQFLAWDSTTAGPRRFMGPKTSA</sequence>
<reference evidence="2 3" key="1">
    <citation type="submission" date="2021-12" db="EMBL/GenBank/DDBJ databases">
        <title>Discovery of the Pendulisporaceae a myxobacterial family with distinct sporulation behavior and unique specialized metabolism.</title>
        <authorList>
            <person name="Garcia R."/>
            <person name="Popoff A."/>
            <person name="Bader C.D."/>
            <person name="Loehr J."/>
            <person name="Walesch S."/>
            <person name="Walt C."/>
            <person name="Boldt J."/>
            <person name="Bunk B."/>
            <person name="Haeckl F.J.F.P.J."/>
            <person name="Gunesch A.P."/>
            <person name="Birkelbach J."/>
            <person name="Nuebel U."/>
            <person name="Pietschmann T."/>
            <person name="Bach T."/>
            <person name="Mueller R."/>
        </authorList>
    </citation>
    <scope>NUCLEOTIDE SEQUENCE [LARGE SCALE GENOMIC DNA]</scope>
    <source>
        <strain evidence="2 3">MSr12523</strain>
    </source>
</reference>